<dbReference type="Gene3D" id="1.10.10.60">
    <property type="entry name" value="Homeodomain-like"/>
    <property type="match status" value="1"/>
</dbReference>
<dbReference type="EMBL" id="JABMIG020000162">
    <property type="protein sequence ID" value="KAL3788084.1"/>
    <property type="molecule type" value="Genomic_DNA"/>
</dbReference>
<keyword evidence="6" id="KW-0175">Coiled coil</keyword>
<sequence length="574" mass="63696">MDDPNTKNSPSNRPVQQTDSPQQPISPVSTTTTTAGSMPPLPAHDSSLHVQTPHDATSNQIHPIDPLSNLAASSINTLEIHAKLAMSATSHETSMSDILGESSTSPNIDIETGGFMKQGTMQPLPDLSHMGQKALRPSPTGEELERRQLEHVKGLLLQNSQGSDGDDKGAEGEESSSDNTAPQDVKNARHSLKVDHEGEIDDTSNFVTTLQPRQDVQRAQKRPQQEQQPEKKLTISTSTISLALSTTLSTPMNTPLTPEMSTQAPSESAEHSSSLKRQRSLSLQETENILMGADGDSSDSDEERVAKPSVKKIRLDGEEEVMLDPKSEILKRGTDDVPSVEMDAQSNANEERFDTMSDAILSTEKELKKNEVVEVEEQKEDLEVEEQKEDLEVEEKKEDLEVNASRVAVWSARQHLGARGPDHRWRAHQMAEDYVSLASSITLPPTYLGPFGYSPTTGQYPIEQVTALGYLTSPLRRPTVIEKWSPYEIVTFEAAITLHGKLFHKIQKWVKSKSTKEIVEFYYIWKKTSHYQRWKNQYEEEIQSCSSEDEASGKGRGGTSGIRLPTSPVRRGRR</sequence>
<protein>
    <recommendedName>
        <fullName evidence="8">SANT domain-containing protein</fullName>
    </recommendedName>
</protein>
<evidence type="ECO:0000256" key="6">
    <source>
        <dbReference type="SAM" id="Coils"/>
    </source>
</evidence>
<organism evidence="9 10">
    <name type="scientific">Cyclotella cryptica</name>
    <dbReference type="NCBI Taxonomy" id="29204"/>
    <lineage>
        <taxon>Eukaryota</taxon>
        <taxon>Sar</taxon>
        <taxon>Stramenopiles</taxon>
        <taxon>Ochrophyta</taxon>
        <taxon>Bacillariophyta</taxon>
        <taxon>Coscinodiscophyceae</taxon>
        <taxon>Thalassiosirophycidae</taxon>
        <taxon>Stephanodiscales</taxon>
        <taxon>Stephanodiscaceae</taxon>
        <taxon>Cyclotella</taxon>
    </lineage>
</organism>
<feature type="compositionally biased region" description="Polar residues" evidence="7">
    <location>
        <begin position="94"/>
        <end position="107"/>
    </location>
</feature>
<evidence type="ECO:0000256" key="4">
    <source>
        <dbReference type="ARBA" id="ARBA00023125"/>
    </source>
</evidence>
<feature type="compositionally biased region" description="Polar residues" evidence="7">
    <location>
        <begin position="1"/>
        <end position="36"/>
    </location>
</feature>
<evidence type="ECO:0000256" key="1">
    <source>
        <dbReference type="ARBA" id="ARBA00022723"/>
    </source>
</evidence>
<evidence type="ECO:0000259" key="8">
    <source>
        <dbReference type="PROSITE" id="PS51293"/>
    </source>
</evidence>
<keyword evidence="2" id="KW-0863">Zinc-finger</keyword>
<proteinExistence type="predicted"/>
<dbReference type="SMART" id="SM00717">
    <property type="entry name" value="SANT"/>
    <property type="match status" value="1"/>
</dbReference>
<keyword evidence="1" id="KW-0479">Metal-binding</keyword>
<dbReference type="AlphaFoldDB" id="A0ABD3PK81"/>
<dbReference type="GO" id="GO:0003677">
    <property type="term" value="F:DNA binding"/>
    <property type="evidence" value="ECO:0007669"/>
    <property type="project" value="UniProtKB-KW"/>
</dbReference>
<evidence type="ECO:0000256" key="3">
    <source>
        <dbReference type="ARBA" id="ARBA00022833"/>
    </source>
</evidence>
<dbReference type="Proteomes" id="UP001516023">
    <property type="component" value="Unassembled WGS sequence"/>
</dbReference>
<evidence type="ECO:0000256" key="2">
    <source>
        <dbReference type="ARBA" id="ARBA00022771"/>
    </source>
</evidence>
<dbReference type="FunFam" id="1.10.10.60:FF:000012">
    <property type="entry name" value="Metastasis-associated 1 family, member 3"/>
    <property type="match status" value="1"/>
</dbReference>
<keyword evidence="3" id="KW-0862">Zinc</keyword>
<dbReference type="PANTHER" id="PTHR16089:SF28">
    <property type="entry name" value="REST COREPRESSOR"/>
    <property type="match status" value="1"/>
</dbReference>
<dbReference type="PROSITE" id="PS51293">
    <property type="entry name" value="SANT"/>
    <property type="match status" value="1"/>
</dbReference>
<feature type="compositionally biased region" description="Polar residues" evidence="7">
    <location>
        <begin position="48"/>
        <end position="61"/>
    </location>
</feature>
<dbReference type="InterPro" id="IPR017884">
    <property type="entry name" value="SANT_dom"/>
</dbReference>
<dbReference type="InterPro" id="IPR009057">
    <property type="entry name" value="Homeodomain-like_sf"/>
</dbReference>
<evidence type="ECO:0000313" key="9">
    <source>
        <dbReference type="EMBL" id="KAL3788084.1"/>
    </source>
</evidence>
<feature type="compositionally biased region" description="Polar residues" evidence="7">
    <location>
        <begin position="203"/>
        <end position="214"/>
    </location>
</feature>
<evidence type="ECO:0000313" key="10">
    <source>
        <dbReference type="Proteomes" id="UP001516023"/>
    </source>
</evidence>
<evidence type="ECO:0000256" key="5">
    <source>
        <dbReference type="ARBA" id="ARBA00023242"/>
    </source>
</evidence>
<feature type="domain" description="SANT" evidence="8">
    <location>
        <begin position="479"/>
        <end position="530"/>
    </location>
</feature>
<dbReference type="GO" id="GO:0008270">
    <property type="term" value="F:zinc ion binding"/>
    <property type="evidence" value="ECO:0007669"/>
    <property type="project" value="UniProtKB-KW"/>
</dbReference>
<accession>A0ABD3PK81</accession>
<feature type="region of interest" description="Disordered" evidence="7">
    <location>
        <begin position="545"/>
        <end position="574"/>
    </location>
</feature>
<name>A0ABD3PK81_9STRA</name>
<dbReference type="InterPro" id="IPR001005">
    <property type="entry name" value="SANT/Myb"/>
</dbReference>
<feature type="compositionally biased region" description="Basic and acidic residues" evidence="7">
    <location>
        <begin position="143"/>
        <end position="153"/>
    </location>
</feature>
<dbReference type="InterPro" id="IPR051066">
    <property type="entry name" value="Trans_reg/Corepressor"/>
</dbReference>
<gene>
    <name evidence="9" type="ORF">HJC23_008146</name>
</gene>
<comment type="caution">
    <text evidence="9">The sequence shown here is derived from an EMBL/GenBank/DDBJ whole genome shotgun (WGS) entry which is preliminary data.</text>
</comment>
<dbReference type="GO" id="GO:0005634">
    <property type="term" value="C:nucleus"/>
    <property type="evidence" value="ECO:0007669"/>
    <property type="project" value="UniProtKB-ARBA"/>
</dbReference>
<reference evidence="9 10" key="1">
    <citation type="journal article" date="2020" name="G3 (Bethesda)">
        <title>Improved Reference Genome for Cyclotella cryptica CCMP332, a Model for Cell Wall Morphogenesis, Salinity Adaptation, and Lipid Production in Diatoms (Bacillariophyta).</title>
        <authorList>
            <person name="Roberts W.R."/>
            <person name="Downey K.M."/>
            <person name="Ruck E.C."/>
            <person name="Traller J.C."/>
            <person name="Alverson A.J."/>
        </authorList>
    </citation>
    <scope>NUCLEOTIDE SEQUENCE [LARGE SCALE GENOMIC DNA]</scope>
    <source>
        <strain evidence="9 10">CCMP332</strain>
    </source>
</reference>
<feature type="coiled-coil region" evidence="6">
    <location>
        <begin position="365"/>
        <end position="399"/>
    </location>
</feature>
<evidence type="ECO:0000256" key="7">
    <source>
        <dbReference type="SAM" id="MobiDB-lite"/>
    </source>
</evidence>
<feature type="region of interest" description="Disordered" evidence="7">
    <location>
        <begin position="94"/>
        <end position="318"/>
    </location>
</feature>
<keyword evidence="5" id="KW-0539">Nucleus</keyword>
<dbReference type="PANTHER" id="PTHR16089">
    <property type="entry name" value="REST COREPRESSOR COREST PROTEIN-RELATED"/>
    <property type="match status" value="1"/>
</dbReference>
<keyword evidence="4" id="KW-0238">DNA-binding</keyword>
<feature type="region of interest" description="Disordered" evidence="7">
    <location>
        <begin position="1"/>
        <end position="63"/>
    </location>
</feature>
<feature type="compositionally biased region" description="Polar residues" evidence="7">
    <location>
        <begin position="251"/>
        <end position="266"/>
    </location>
</feature>
<keyword evidence="10" id="KW-1185">Reference proteome</keyword>
<dbReference type="SUPFAM" id="SSF46689">
    <property type="entry name" value="Homeodomain-like"/>
    <property type="match status" value="1"/>
</dbReference>
<feature type="compositionally biased region" description="Low complexity" evidence="7">
    <location>
        <begin position="234"/>
        <end position="250"/>
    </location>
</feature>